<keyword evidence="2" id="KW-1185">Reference proteome</keyword>
<evidence type="ECO:0000313" key="1">
    <source>
        <dbReference type="EMBL" id="PRY53502.1"/>
    </source>
</evidence>
<reference evidence="1 2" key="1">
    <citation type="submission" date="2018-03" db="EMBL/GenBank/DDBJ databases">
        <title>Genomic Encyclopedia of Type Strains, Phase III (KMG-III): the genomes of soil and plant-associated and newly described type strains.</title>
        <authorList>
            <person name="Whitman W."/>
        </authorList>
    </citation>
    <scope>NUCLEOTIDE SEQUENCE [LARGE SCALE GENOMIC DNA]</scope>
    <source>
        <strain evidence="1 2">CGMCC 4.7067</strain>
    </source>
</reference>
<name>A0A2T0U6I9_9ACTN</name>
<accession>A0A2T0U6I9</accession>
<organism evidence="1 2">
    <name type="scientific">Glycomyces artemisiae</name>
    <dbReference type="NCBI Taxonomy" id="1076443"/>
    <lineage>
        <taxon>Bacteria</taxon>
        <taxon>Bacillati</taxon>
        <taxon>Actinomycetota</taxon>
        <taxon>Actinomycetes</taxon>
        <taxon>Glycomycetales</taxon>
        <taxon>Glycomycetaceae</taxon>
        <taxon>Glycomyces</taxon>
    </lineage>
</organism>
<proteinExistence type="predicted"/>
<dbReference type="Proteomes" id="UP000238176">
    <property type="component" value="Unassembled WGS sequence"/>
</dbReference>
<comment type="caution">
    <text evidence="1">The sequence shown here is derived from an EMBL/GenBank/DDBJ whole genome shotgun (WGS) entry which is preliminary data.</text>
</comment>
<dbReference type="EMBL" id="PVTJ01000017">
    <property type="protein sequence ID" value="PRY53502.1"/>
    <property type="molecule type" value="Genomic_DNA"/>
</dbReference>
<protein>
    <submittedName>
        <fullName evidence="1">Uncharacterized protein</fullName>
    </submittedName>
</protein>
<evidence type="ECO:0000313" key="2">
    <source>
        <dbReference type="Proteomes" id="UP000238176"/>
    </source>
</evidence>
<dbReference type="AlphaFoldDB" id="A0A2T0U6I9"/>
<gene>
    <name evidence="1" type="ORF">B0I28_1171</name>
</gene>
<sequence length="226" mass="24907">MVAIKLRQRLEQWPVAKPKAKQCAFARGTGDVARNVVFEFGAETYTLLPTLTYLDMLALTLADPKEPVLNEYRNAVEVVAERLGEASDPGLGDEASRLQQLRWAEDGLENLVRLPGWTPDPARSETTAALSRMIGRRLADWPYGLSLDEQRAYARSLAAEAADITGVDAADPSDADFARVVDFLRELSRSYADPDPRRDVSLGQFRIGVVRLAARLLIAAGPAERQ</sequence>